<accession>A0AAP0GSW7</accession>
<dbReference type="AlphaFoldDB" id="A0AAP0GSW7"/>
<proteinExistence type="predicted"/>
<gene>
    <name evidence="2" type="ORF">SSX86_019313</name>
</gene>
<organism evidence="2 3">
    <name type="scientific">Deinandra increscens subsp. villosa</name>
    <dbReference type="NCBI Taxonomy" id="3103831"/>
    <lineage>
        <taxon>Eukaryota</taxon>
        <taxon>Viridiplantae</taxon>
        <taxon>Streptophyta</taxon>
        <taxon>Embryophyta</taxon>
        <taxon>Tracheophyta</taxon>
        <taxon>Spermatophyta</taxon>
        <taxon>Magnoliopsida</taxon>
        <taxon>eudicotyledons</taxon>
        <taxon>Gunneridae</taxon>
        <taxon>Pentapetalae</taxon>
        <taxon>asterids</taxon>
        <taxon>campanulids</taxon>
        <taxon>Asterales</taxon>
        <taxon>Asteraceae</taxon>
        <taxon>Asteroideae</taxon>
        <taxon>Heliantheae alliance</taxon>
        <taxon>Madieae</taxon>
        <taxon>Madiinae</taxon>
        <taxon>Deinandra</taxon>
    </lineage>
</organism>
<feature type="signal peptide" evidence="1">
    <location>
        <begin position="1"/>
        <end position="22"/>
    </location>
</feature>
<evidence type="ECO:0000256" key="1">
    <source>
        <dbReference type="SAM" id="SignalP"/>
    </source>
</evidence>
<keyword evidence="3" id="KW-1185">Reference proteome</keyword>
<evidence type="ECO:0000313" key="2">
    <source>
        <dbReference type="EMBL" id="KAK9062128.1"/>
    </source>
</evidence>
<sequence length="407" mass="45548">MLLPYTTVISLIMSALLGGVLVRNGGGGMVEGAGVKVGNISKIEDAAYFRIYYGNTFKVIKNDLDGKSYLLIQSDSKMAAKTKYCTPRIKSFVIPLANFSLDVNYFPVSFFELLGLMPTLKGITSDRIASPCLLKLYNEGQLQMLNKSEPQQLSPYAAHFISYNTNQQTQSCNYVTFVPIGEQTPLQRAEWIKYLGVFANVEVRANEIYDAVKSNYMCLVNSTASKKLKPIVAWMDFNDGVWTFTKDAYKLKYIEDAGGENLDESINKITYNISSLEDLEQLHAILCTVDVLIDGTFTPDPIGYNSTLFFQNLNIEDQSCFAFLSHESVWRHDKRLSTDLALDWFDGAVSQPQLVLADLIEILFPTGSYTTTYFRNLLKGEQATTLGLENCNRDTLTAMEPTIITCT</sequence>
<reference evidence="2 3" key="1">
    <citation type="submission" date="2024-04" db="EMBL/GenBank/DDBJ databases">
        <title>The reference genome of an endangered Asteraceae, Deinandra increscens subsp. villosa, native to the Central Coast of California.</title>
        <authorList>
            <person name="Guilliams M."/>
            <person name="Hasenstab-Lehman K."/>
            <person name="Meyer R."/>
            <person name="Mcevoy S."/>
        </authorList>
    </citation>
    <scope>NUCLEOTIDE SEQUENCE [LARGE SCALE GENOMIC DNA]</scope>
    <source>
        <tissue evidence="2">Leaf</tissue>
    </source>
</reference>
<name>A0AAP0GSW7_9ASTR</name>
<evidence type="ECO:0000313" key="3">
    <source>
        <dbReference type="Proteomes" id="UP001408789"/>
    </source>
</evidence>
<keyword evidence="1" id="KW-0732">Signal</keyword>
<dbReference type="Proteomes" id="UP001408789">
    <property type="component" value="Unassembled WGS sequence"/>
</dbReference>
<feature type="chain" id="PRO_5043004548" evidence="1">
    <location>
        <begin position="23"/>
        <end position="407"/>
    </location>
</feature>
<dbReference type="PANTHER" id="PTHR38360">
    <property type="entry name" value="OS03G0120000 PROTEIN"/>
    <property type="match status" value="1"/>
</dbReference>
<comment type="caution">
    <text evidence="2">The sequence shown here is derived from an EMBL/GenBank/DDBJ whole genome shotgun (WGS) entry which is preliminary data.</text>
</comment>
<dbReference type="SUPFAM" id="SSF53807">
    <property type="entry name" value="Helical backbone' metal receptor"/>
    <property type="match status" value="1"/>
</dbReference>
<dbReference type="EMBL" id="JBCNJP010000019">
    <property type="protein sequence ID" value="KAK9062128.1"/>
    <property type="molecule type" value="Genomic_DNA"/>
</dbReference>
<protein>
    <submittedName>
        <fullName evidence="2">Uncharacterized protein</fullName>
    </submittedName>
</protein>
<dbReference type="PANTHER" id="PTHR38360:SF1">
    <property type="entry name" value="F12P19.7"/>
    <property type="match status" value="1"/>
</dbReference>